<dbReference type="Proteomes" id="UP001176517">
    <property type="component" value="Unassembled WGS sequence"/>
</dbReference>
<dbReference type="AlphaFoldDB" id="A0AAN6JPA7"/>
<proteinExistence type="predicted"/>
<accession>A0AAN6JPA7</accession>
<organism evidence="1 2">
    <name type="scientific">Tilletia horrida</name>
    <dbReference type="NCBI Taxonomy" id="155126"/>
    <lineage>
        <taxon>Eukaryota</taxon>
        <taxon>Fungi</taxon>
        <taxon>Dikarya</taxon>
        <taxon>Basidiomycota</taxon>
        <taxon>Ustilaginomycotina</taxon>
        <taxon>Exobasidiomycetes</taxon>
        <taxon>Tilletiales</taxon>
        <taxon>Tilletiaceae</taxon>
        <taxon>Tilletia</taxon>
    </lineage>
</organism>
<name>A0AAN6JPA7_9BASI</name>
<evidence type="ECO:0000313" key="1">
    <source>
        <dbReference type="EMBL" id="KAK0543161.1"/>
    </source>
</evidence>
<gene>
    <name evidence="1" type="ORF">OC846_006511</name>
</gene>
<protein>
    <submittedName>
        <fullName evidence="1">Uncharacterized protein</fullName>
    </submittedName>
</protein>
<reference evidence="1" key="1">
    <citation type="journal article" date="2023" name="PhytoFront">
        <title>Draft Genome Resources of Seven Strains of Tilletia horrida, Causal Agent of Kernel Smut of Rice.</title>
        <authorList>
            <person name="Khanal S."/>
            <person name="Antony Babu S."/>
            <person name="Zhou X.G."/>
        </authorList>
    </citation>
    <scope>NUCLEOTIDE SEQUENCE</scope>
    <source>
        <strain evidence="1">TX6</strain>
    </source>
</reference>
<sequence length="212" mass="23513">MTQSRTITVKQNEPQITALGQNDLSFGQQIEDAQGHAHVNNIVEVTWHAKYALQWTQELPAGGERLSYNGSDWQPCQVGECYDINLHGFWAASPASGQRNHIGMGCNNYKHSVHIVIGLFNTHTSEYEPIFVDPSQLMPHGQTSYRPCHRTMLWFKVEAEPATFSANVCASGEVDTSVPNVHTELYFWTGACDPRSGSWVGDIHNAVKLGAS</sequence>
<dbReference type="EMBL" id="JAPDMZ010000394">
    <property type="protein sequence ID" value="KAK0543161.1"/>
    <property type="molecule type" value="Genomic_DNA"/>
</dbReference>
<evidence type="ECO:0000313" key="2">
    <source>
        <dbReference type="Proteomes" id="UP001176517"/>
    </source>
</evidence>
<keyword evidence="2" id="KW-1185">Reference proteome</keyword>
<comment type="caution">
    <text evidence="1">The sequence shown here is derived from an EMBL/GenBank/DDBJ whole genome shotgun (WGS) entry which is preliminary data.</text>
</comment>